<sequence>MASQPPLPSGVMFFAGPDLGQRLRHNLQSQEGVLADANMSDAIVPVGSKAETVVCDKKLVVKLDTRMELAMMRSPRFWFRDGTTFIGVGQTLYRLYGGLLANQSPIFYGMYHLPSQVDGSSETCPIYLWGIETLEFEALLELVFGPVAENGEPQDLFTPTVPQLIGILKLSTMWDITRARKYAVDMLDSLPLTGNPDWSPIAKIACCLAFGVEPWLAPGLHSALQLSPIERDTPHFGYFRSAHDANRLYVLWCRIDRHRKALQWLPPAYITGASCNSVSKCTAGWKAAWQQGLGAKLVHPDNPLSDEGLLQYICKTREQTGLCFSCHFQVTFAMKENPSWRKEETIVSAIAEDIRRNYAFHPLV</sequence>
<dbReference type="STRING" id="34475.A0A4Y9XKM8"/>
<evidence type="ECO:0008006" key="3">
    <source>
        <dbReference type="Google" id="ProtNLM"/>
    </source>
</evidence>
<dbReference type="EMBL" id="SEKV01001375">
    <property type="protein sequence ID" value="TFY50774.1"/>
    <property type="molecule type" value="Genomic_DNA"/>
</dbReference>
<protein>
    <recommendedName>
        <fullName evidence="3">BTB domain-containing protein</fullName>
    </recommendedName>
</protein>
<reference evidence="1 2" key="1">
    <citation type="submission" date="2019-01" db="EMBL/GenBank/DDBJ databases">
        <title>Genome sequencing of the rare red list fungi Fomitopsis rosea.</title>
        <authorList>
            <person name="Buettner E."/>
            <person name="Kellner H."/>
        </authorList>
    </citation>
    <scope>NUCLEOTIDE SEQUENCE [LARGE SCALE GENOMIC DNA]</scope>
    <source>
        <strain evidence="1 2">DSM 105464</strain>
    </source>
</reference>
<gene>
    <name evidence="1" type="ORF">EVJ58_g10895</name>
</gene>
<evidence type="ECO:0000313" key="1">
    <source>
        <dbReference type="EMBL" id="TFY50774.1"/>
    </source>
</evidence>
<proteinExistence type="predicted"/>
<organism evidence="1 2">
    <name type="scientific">Rhodofomes roseus</name>
    <dbReference type="NCBI Taxonomy" id="34475"/>
    <lineage>
        <taxon>Eukaryota</taxon>
        <taxon>Fungi</taxon>
        <taxon>Dikarya</taxon>
        <taxon>Basidiomycota</taxon>
        <taxon>Agaricomycotina</taxon>
        <taxon>Agaricomycetes</taxon>
        <taxon>Polyporales</taxon>
        <taxon>Rhodofomes</taxon>
    </lineage>
</organism>
<name>A0A4Y9XKM8_9APHY</name>
<dbReference type="Proteomes" id="UP000298390">
    <property type="component" value="Unassembled WGS sequence"/>
</dbReference>
<dbReference type="AlphaFoldDB" id="A0A4Y9XKM8"/>
<accession>A0A4Y9XKM8</accession>
<comment type="caution">
    <text evidence="1">The sequence shown here is derived from an EMBL/GenBank/DDBJ whole genome shotgun (WGS) entry which is preliminary data.</text>
</comment>
<evidence type="ECO:0000313" key="2">
    <source>
        <dbReference type="Proteomes" id="UP000298390"/>
    </source>
</evidence>